<gene>
    <name evidence="2" type="ORF">NONO_c01340</name>
</gene>
<dbReference type="PANTHER" id="PTHR43355">
    <property type="entry name" value="FLAVIN REDUCTASE (NADPH)"/>
    <property type="match status" value="1"/>
</dbReference>
<evidence type="ECO:0000313" key="3">
    <source>
        <dbReference type="Proteomes" id="UP000019150"/>
    </source>
</evidence>
<evidence type="ECO:0000313" key="2">
    <source>
        <dbReference type="EMBL" id="AHH14954.1"/>
    </source>
</evidence>
<dbReference type="Pfam" id="PF13460">
    <property type="entry name" value="NAD_binding_10"/>
    <property type="match status" value="1"/>
</dbReference>
<dbReference type="RefSeq" id="WP_025346498.1">
    <property type="nucleotide sequence ID" value="NZ_CP006850.1"/>
</dbReference>
<protein>
    <submittedName>
        <fullName evidence="2">Putative NADH-flavin reductase</fullName>
    </submittedName>
</protein>
<evidence type="ECO:0000259" key="1">
    <source>
        <dbReference type="Pfam" id="PF13460"/>
    </source>
</evidence>
<dbReference type="PATRIC" id="fig|1415166.3.peg.131"/>
<reference evidence="2 3" key="1">
    <citation type="journal article" date="2014" name="Appl. Environ. Microbiol.">
        <title>Insights into the Microbial Degradation of Rubber and Gutta-Percha by Analysis of the Complete Genome of Nocardia nova SH22a.</title>
        <authorList>
            <person name="Luo Q."/>
            <person name="Hiessl S."/>
            <person name="Poehlein A."/>
            <person name="Daniel R."/>
            <person name="Steinbuchel A."/>
        </authorList>
    </citation>
    <scope>NUCLEOTIDE SEQUENCE [LARGE SCALE GENOMIC DNA]</scope>
    <source>
        <strain evidence="2">SH22a</strain>
    </source>
</reference>
<dbReference type="InterPro" id="IPR036291">
    <property type="entry name" value="NAD(P)-bd_dom_sf"/>
</dbReference>
<keyword evidence="3" id="KW-1185">Reference proteome</keyword>
<feature type="domain" description="NAD(P)-binding" evidence="1">
    <location>
        <begin position="7"/>
        <end position="198"/>
    </location>
</feature>
<dbReference type="SUPFAM" id="SSF51735">
    <property type="entry name" value="NAD(P)-binding Rossmann-fold domains"/>
    <property type="match status" value="1"/>
</dbReference>
<organism evidence="2 3">
    <name type="scientific">Nocardia nova SH22a</name>
    <dbReference type="NCBI Taxonomy" id="1415166"/>
    <lineage>
        <taxon>Bacteria</taxon>
        <taxon>Bacillati</taxon>
        <taxon>Actinomycetota</taxon>
        <taxon>Actinomycetes</taxon>
        <taxon>Mycobacteriales</taxon>
        <taxon>Nocardiaceae</taxon>
        <taxon>Nocardia</taxon>
    </lineage>
</organism>
<name>W5T746_9NOCA</name>
<dbReference type="STRING" id="1415166.NONO_c01340"/>
<dbReference type="KEGG" id="nno:NONO_c01340"/>
<dbReference type="Proteomes" id="UP000019150">
    <property type="component" value="Chromosome"/>
</dbReference>
<dbReference type="Gene3D" id="3.40.50.720">
    <property type="entry name" value="NAD(P)-binding Rossmann-like Domain"/>
    <property type="match status" value="1"/>
</dbReference>
<dbReference type="OrthoDB" id="3191258at2"/>
<dbReference type="InterPro" id="IPR016040">
    <property type="entry name" value="NAD(P)-bd_dom"/>
</dbReference>
<sequence>MRITVFGAAGTAGSRIVGEALARGHEVTAVGRTAAGPDGLPAEVMTRSGDATDPDQVAAAAAGTDVVVSATRPRPGHEYELAVVAQSLLDGLRGTGVRLLVVGGAGDLIVPGTDGGRVMEQPDFPPDWLPIALACRAQREVFTSAATDVDWSYLSPPALLEPGQRRGTYRLGADELLSDHAGISRISMEDLAVALLDEAEEPRHRRRRFTVAY</sequence>
<dbReference type="InterPro" id="IPR051606">
    <property type="entry name" value="Polyketide_Oxido-like"/>
</dbReference>
<dbReference type="eggNOG" id="COG2910">
    <property type="taxonomic scope" value="Bacteria"/>
</dbReference>
<dbReference type="HOGENOM" id="CLU_025711_3_1_11"/>
<dbReference type="EMBL" id="CP006850">
    <property type="protein sequence ID" value="AHH14954.1"/>
    <property type="molecule type" value="Genomic_DNA"/>
</dbReference>
<accession>W5T746</accession>
<dbReference type="AlphaFoldDB" id="W5T746"/>
<dbReference type="GO" id="GO:0016646">
    <property type="term" value="F:oxidoreductase activity, acting on the CH-NH group of donors, NAD or NADP as acceptor"/>
    <property type="evidence" value="ECO:0007669"/>
    <property type="project" value="TreeGrafter"/>
</dbReference>
<proteinExistence type="predicted"/>
<dbReference type="PANTHER" id="PTHR43355:SF2">
    <property type="entry name" value="FLAVIN REDUCTASE (NADPH)"/>
    <property type="match status" value="1"/>
</dbReference>